<reference evidence="13 14" key="1">
    <citation type="submission" date="2019-08" db="EMBL/GenBank/DDBJ databases">
        <title>In-depth cultivation of the pig gut microbiome towards novel bacterial diversity and tailored functional studies.</title>
        <authorList>
            <person name="Wylensek D."/>
            <person name="Hitch T.C.A."/>
            <person name="Clavel T."/>
        </authorList>
    </citation>
    <scope>NUCLEOTIDE SEQUENCE [LARGE SCALE GENOMIC DNA]</scope>
    <source>
        <strain evidence="13 14">WCA-470BD-2E</strain>
    </source>
</reference>
<sequence length="294" mass="32817">MQITEKYLPFGQYQTYCRIVGAKTAKAPLVLLHGGPGSTHNYFEVLDQVAEMSDRQVIMYDQLGCGKSSIPDDQAEVAYTAQNWVKELENLREQLGLDEIHLLGQSWGGMLALTYLISYHAPGIKSLILSSTLSSAKLWSQELHRLIKYLPEEDQAAIAQAEASGNYSNPAYQKANQLFMDQHAIKLTPDLPEPVLRKKKGGSAAYLTAWGPNEYTPIGNLHDYEYTDQLKDLTLPVLITSGTNDLCTPLVAKTMYDHLPQAKWELLAGCGHMPFVQDNAHYCQLLSDWLLAND</sequence>
<evidence type="ECO:0000256" key="8">
    <source>
        <dbReference type="ARBA" id="ARBA00022801"/>
    </source>
</evidence>
<dbReference type="AlphaFoldDB" id="A0A844FPM7"/>
<gene>
    <name evidence="13" type="ORF">FYJ61_07775</name>
</gene>
<dbReference type="GO" id="GO:0047372">
    <property type="term" value="F:monoacylglycerol lipase activity"/>
    <property type="evidence" value="ECO:0007669"/>
    <property type="project" value="TreeGrafter"/>
</dbReference>
<dbReference type="PRINTS" id="PR00793">
    <property type="entry name" value="PROAMNOPTASE"/>
</dbReference>
<evidence type="ECO:0000256" key="5">
    <source>
        <dbReference type="ARBA" id="ARBA00021843"/>
    </source>
</evidence>
<dbReference type="PANTHER" id="PTHR43798:SF33">
    <property type="entry name" value="HYDROLASE, PUTATIVE (AFU_ORTHOLOGUE AFUA_2G14860)-RELATED"/>
    <property type="match status" value="1"/>
</dbReference>
<dbReference type="GO" id="GO:0004177">
    <property type="term" value="F:aminopeptidase activity"/>
    <property type="evidence" value="ECO:0007669"/>
    <property type="project" value="UniProtKB-KW"/>
</dbReference>
<comment type="function">
    <text evidence="10">Releases the N-terminal proline from various substrates.</text>
</comment>
<dbReference type="InterPro" id="IPR029058">
    <property type="entry name" value="AB_hydrolase_fold"/>
</dbReference>
<dbReference type="SUPFAM" id="SSF53474">
    <property type="entry name" value="alpha/beta-Hydrolases"/>
    <property type="match status" value="1"/>
</dbReference>
<dbReference type="EC" id="3.4.11.5" evidence="4 10"/>
<evidence type="ECO:0000256" key="1">
    <source>
        <dbReference type="ARBA" id="ARBA00001585"/>
    </source>
</evidence>
<accession>A0A844FPM7</accession>
<comment type="catalytic activity">
    <reaction evidence="1 10">
        <text>Release of N-terminal proline from a peptide.</text>
        <dbReference type="EC" id="3.4.11.5"/>
    </reaction>
</comment>
<dbReference type="NCBIfam" id="NF045945">
    <property type="entry name" value="ProImpepLactob"/>
    <property type="match status" value="1"/>
</dbReference>
<comment type="subcellular location">
    <subcellularLocation>
        <location evidence="2">Cell envelope</location>
    </subcellularLocation>
</comment>
<keyword evidence="8 10" id="KW-0378">Hydrolase</keyword>
<dbReference type="PANTHER" id="PTHR43798">
    <property type="entry name" value="MONOACYLGLYCEROL LIPASE"/>
    <property type="match status" value="1"/>
</dbReference>
<comment type="caution">
    <text evidence="13">The sequence shown here is derived from an EMBL/GenBank/DDBJ whole genome shotgun (WGS) entry which is preliminary data.</text>
</comment>
<evidence type="ECO:0000256" key="6">
    <source>
        <dbReference type="ARBA" id="ARBA00022438"/>
    </source>
</evidence>
<evidence type="ECO:0000313" key="14">
    <source>
        <dbReference type="Proteomes" id="UP000452141"/>
    </source>
</evidence>
<comment type="similarity">
    <text evidence="3 10">Belongs to the peptidase S33 family.</text>
</comment>
<dbReference type="InterPro" id="IPR002410">
    <property type="entry name" value="Peptidase_S33"/>
</dbReference>
<organism evidence="13 14">
    <name type="scientific">Lactobacillus equicursoris</name>
    <dbReference type="NCBI Taxonomy" id="420645"/>
    <lineage>
        <taxon>Bacteria</taxon>
        <taxon>Bacillati</taxon>
        <taxon>Bacillota</taxon>
        <taxon>Bacilli</taxon>
        <taxon>Lactobacillales</taxon>
        <taxon>Lactobacillaceae</taxon>
        <taxon>Lactobacillus</taxon>
    </lineage>
</organism>
<dbReference type="Gene3D" id="3.40.50.1820">
    <property type="entry name" value="alpha/beta hydrolase"/>
    <property type="match status" value="1"/>
</dbReference>
<dbReference type="EMBL" id="VUMW01000025">
    <property type="protein sequence ID" value="MST80346.1"/>
    <property type="molecule type" value="Genomic_DNA"/>
</dbReference>
<feature type="active site" evidence="11">
    <location>
        <position position="245"/>
    </location>
</feature>
<evidence type="ECO:0000256" key="11">
    <source>
        <dbReference type="PIRSR" id="PIRSR005539-1"/>
    </source>
</evidence>
<evidence type="ECO:0000256" key="7">
    <source>
        <dbReference type="ARBA" id="ARBA00022670"/>
    </source>
</evidence>
<proteinExistence type="inferred from homology"/>
<keyword evidence="7 10" id="KW-0645">Protease</keyword>
<evidence type="ECO:0000313" key="13">
    <source>
        <dbReference type="EMBL" id="MST80346.1"/>
    </source>
</evidence>
<evidence type="ECO:0000259" key="12">
    <source>
        <dbReference type="Pfam" id="PF00561"/>
    </source>
</evidence>
<evidence type="ECO:0000256" key="2">
    <source>
        <dbReference type="ARBA" id="ARBA00004196"/>
    </source>
</evidence>
<name>A0A844FPM7_9LACO</name>
<dbReference type="Proteomes" id="UP000452141">
    <property type="component" value="Unassembled WGS sequence"/>
</dbReference>
<dbReference type="InterPro" id="IPR050266">
    <property type="entry name" value="AB_hydrolase_sf"/>
</dbReference>
<evidence type="ECO:0000256" key="9">
    <source>
        <dbReference type="ARBA" id="ARBA00029605"/>
    </source>
</evidence>
<dbReference type="PIRSF" id="PIRSF005539">
    <property type="entry name" value="Pept_S33_TRI_F1"/>
    <property type="match status" value="1"/>
</dbReference>
<protein>
    <recommendedName>
        <fullName evidence="5 10">Proline iminopeptidase</fullName>
        <shortName evidence="10">PIP</shortName>
        <ecNumber evidence="4 10">3.4.11.5</ecNumber>
    </recommendedName>
    <alternativeName>
        <fullName evidence="9 10">Prolyl aminopeptidase</fullName>
    </alternativeName>
</protein>
<dbReference type="InterPro" id="IPR000073">
    <property type="entry name" value="AB_hydrolase_1"/>
</dbReference>
<evidence type="ECO:0000256" key="4">
    <source>
        <dbReference type="ARBA" id="ARBA00012568"/>
    </source>
</evidence>
<dbReference type="GO" id="GO:0030313">
    <property type="term" value="C:cell envelope"/>
    <property type="evidence" value="ECO:0007669"/>
    <property type="project" value="UniProtKB-SubCell"/>
</dbReference>
<feature type="domain" description="AB hydrolase-1" evidence="12">
    <location>
        <begin position="28"/>
        <end position="277"/>
    </location>
</feature>
<dbReference type="GO" id="GO:0016020">
    <property type="term" value="C:membrane"/>
    <property type="evidence" value="ECO:0007669"/>
    <property type="project" value="TreeGrafter"/>
</dbReference>
<feature type="active site" description="Proton donor" evidence="11">
    <location>
        <position position="272"/>
    </location>
</feature>
<evidence type="ECO:0000256" key="3">
    <source>
        <dbReference type="ARBA" id="ARBA00010088"/>
    </source>
</evidence>
<feature type="active site" description="Nucleophile" evidence="11">
    <location>
        <position position="106"/>
    </location>
</feature>
<dbReference type="Pfam" id="PF00561">
    <property type="entry name" value="Abhydrolase_1"/>
    <property type="match status" value="1"/>
</dbReference>
<dbReference type="NCBIfam" id="TIGR01250">
    <property type="entry name" value="pro_imino_pep_2"/>
    <property type="match status" value="1"/>
</dbReference>
<evidence type="ECO:0000256" key="10">
    <source>
        <dbReference type="PIRNR" id="PIRNR005539"/>
    </source>
</evidence>
<dbReference type="InterPro" id="IPR005945">
    <property type="entry name" value="Pro_imino_pep"/>
</dbReference>
<dbReference type="GO" id="GO:0006508">
    <property type="term" value="P:proteolysis"/>
    <property type="evidence" value="ECO:0007669"/>
    <property type="project" value="UniProtKB-KW"/>
</dbReference>
<keyword evidence="6 10" id="KW-0031">Aminopeptidase</keyword>
<dbReference type="GO" id="GO:0046464">
    <property type="term" value="P:acylglycerol catabolic process"/>
    <property type="evidence" value="ECO:0007669"/>
    <property type="project" value="TreeGrafter"/>
</dbReference>